<dbReference type="InterPro" id="IPR003661">
    <property type="entry name" value="HisK_dim/P_dom"/>
</dbReference>
<gene>
    <name evidence="8" type="primary">Contig4005.g4288</name>
    <name evidence="8" type="ORF">STYLEM_14562</name>
</gene>
<dbReference type="Pfam" id="PF02518">
    <property type="entry name" value="HATPase_c"/>
    <property type="match status" value="1"/>
</dbReference>
<dbReference type="OMA" id="WQTICIT"/>
<dbReference type="PANTHER" id="PTHR43047">
    <property type="entry name" value="TWO-COMPONENT HISTIDINE PROTEIN KINASE"/>
    <property type="match status" value="1"/>
</dbReference>
<feature type="transmembrane region" description="Helical" evidence="6">
    <location>
        <begin position="135"/>
        <end position="154"/>
    </location>
</feature>
<evidence type="ECO:0000256" key="3">
    <source>
        <dbReference type="ARBA" id="ARBA00022553"/>
    </source>
</evidence>
<name>A0A078ATE2_STYLE</name>
<dbReference type="PRINTS" id="PR00344">
    <property type="entry name" value="BCTRLSENSOR"/>
</dbReference>
<sequence>MDSNFFLNIAKDNIRLNYQKERERDIVFICYAGLFIRYVTVIGSVASAIMNQRQYSGFQWVIKIVPTVWQTICITAAWKWPNYFAKYQVPFIVPSQCLSLFNITQESTLPQVAGNLTAHLIFMIIAFLMNYNWMVSGITMTISTFFTLVYYGVVLKFKDVQSISIVISVVIIQTYACYYYEKRLKLSFIRLQEIQTMNDELKQLFDNLPEGIVLFNQDDKNISIANQEFLRLFGSNSLQVQKSQEGSSLDQKYIISDDCLNKQILFECELEKDGNSDAIQDQYTQIKKDPLCILQTIDEKFRNRCFNILKAYDELSSPTCDNLMAANSDLYSFREEIVNFQHTTIHFKGKQNKLIIVKNLTPIMRYESLKVENHFYEMLTATVSHDMRTPLNAMIGLIDNLQLFVQDEEGLKYLNIIRNSAKFMSFLVNDLLDFFQIRNGKFNKNLDWVDIDKSIRDVIDLFKVGAEEKGILVVYESPLHLPNLLYTDESRVKQILLNLLQNSLKFTFQGKIKVRLDYFYENKQIMVTVSDTGIGIQKEDRKKLFTLFGKLEQSAKINTFGIGLGLSICKNIIELFDEGDIGFDPTYEKGSRFFFKLKAIYQIDNEDASSERILLQNEQSRQLSNYIAHSNNIRISIAPQPPGPYNFFSSRLSDQFNQNHDCSFKEDNLKNMF</sequence>
<dbReference type="Pfam" id="PF13188">
    <property type="entry name" value="PAS_8"/>
    <property type="match status" value="1"/>
</dbReference>
<dbReference type="Gene3D" id="1.10.287.130">
    <property type="match status" value="1"/>
</dbReference>
<feature type="transmembrane region" description="Helical" evidence="6">
    <location>
        <begin position="26"/>
        <end position="48"/>
    </location>
</feature>
<feature type="transmembrane region" description="Helical" evidence="6">
    <location>
        <begin position="160"/>
        <end position="180"/>
    </location>
</feature>
<evidence type="ECO:0000256" key="1">
    <source>
        <dbReference type="ARBA" id="ARBA00000085"/>
    </source>
</evidence>
<dbReference type="PANTHER" id="PTHR43047:SF72">
    <property type="entry name" value="OSMOSENSING HISTIDINE PROTEIN KINASE SLN1"/>
    <property type="match status" value="1"/>
</dbReference>
<keyword evidence="6" id="KW-0472">Membrane</keyword>
<dbReference type="SUPFAM" id="SSF55874">
    <property type="entry name" value="ATPase domain of HSP90 chaperone/DNA topoisomerase II/histidine kinase"/>
    <property type="match status" value="1"/>
</dbReference>
<dbReference type="SMART" id="SM00388">
    <property type="entry name" value="HisKA"/>
    <property type="match status" value="1"/>
</dbReference>
<evidence type="ECO:0000256" key="2">
    <source>
        <dbReference type="ARBA" id="ARBA00012438"/>
    </source>
</evidence>
<keyword evidence="6" id="KW-1133">Transmembrane helix</keyword>
<evidence type="ECO:0000256" key="4">
    <source>
        <dbReference type="ARBA" id="ARBA00022679"/>
    </source>
</evidence>
<dbReference type="InterPro" id="IPR004358">
    <property type="entry name" value="Sig_transdc_His_kin-like_C"/>
</dbReference>
<comment type="catalytic activity">
    <reaction evidence="1">
        <text>ATP + protein L-histidine = ADP + protein N-phospho-L-histidine.</text>
        <dbReference type="EC" id="2.7.13.3"/>
    </reaction>
</comment>
<feature type="domain" description="Histidine kinase" evidence="7">
    <location>
        <begin position="382"/>
        <end position="601"/>
    </location>
</feature>
<dbReference type="SMART" id="SM00387">
    <property type="entry name" value="HATPase_c"/>
    <property type="match status" value="1"/>
</dbReference>
<feature type="transmembrane region" description="Helical" evidence="6">
    <location>
        <begin position="108"/>
        <end position="128"/>
    </location>
</feature>
<dbReference type="OrthoDB" id="60033at2759"/>
<evidence type="ECO:0000256" key="6">
    <source>
        <dbReference type="SAM" id="Phobius"/>
    </source>
</evidence>
<dbReference type="InterPro" id="IPR005467">
    <property type="entry name" value="His_kinase_dom"/>
</dbReference>
<keyword evidence="4" id="KW-0808">Transferase</keyword>
<dbReference type="GO" id="GO:0000155">
    <property type="term" value="F:phosphorelay sensor kinase activity"/>
    <property type="evidence" value="ECO:0007669"/>
    <property type="project" value="InterPro"/>
</dbReference>
<dbReference type="InterPro" id="IPR036890">
    <property type="entry name" value="HATPase_C_sf"/>
</dbReference>
<accession>A0A078ATE2</accession>
<dbReference type="Proteomes" id="UP000039865">
    <property type="component" value="Unassembled WGS sequence"/>
</dbReference>
<dbReference type="GO" id="GO:0009927">
    <property type="term" value="F:histidine phosphotransfer kinase activity"/>
    <property type="evidence" value="ECO:0007669"/>
    <property type="project" value="TreeGrafter"/>
</dbReference>
<dbReference type="GO" id="GO:0005886">
    <property type="term" value="C:plasma membrane"/>
    <property type="evidence" value="ECO:0007669"/>
    <property type="project" value="TreeGrafter"/>
</dbReference>
<dbReference type="InterPro" id="IPR000014">
    <property type="entry name" value="PAS"/>
</dbReference>
<evidence type="ECO:0000313" key="9">
    <source>
        <dbReference type="Proteomes" id="UP000039865"/>
    </source>
</evidence>
<dbReference type="Gene3D" id="3.30.565.10">
    <property type="entry name" value="Histidine kinase-like ATPase, C-terminal domain"/>
    <property type="match status" value="1"/>
</dbReference>
<dbReference type="CDD" id="cd00082">
    <property type="entry name" value="HisKA"/>
    <property type="match status" value="1"/>
</dbReference>
<keyword evidence="5" id="KW-0418">Kinase</keyword>
<dbReference type="EMBL" id="CCKQ01013781">
    <property type="protein sequence ID" value="CDW85484.1"/>
    <property type="molecule type" value="Genomic_DNA"/>
</dbReference>
<feature type="transmembrane region" description="Helical" evidence="6">
    <location>
        <begin position="60"/>
        <end position="80"/>
    </location>
</feature>
<keyword evidence="6" id="KW-0812">Transmembrane</keyword>
<dbReference type="InterPro" id="IPR003594">
    <property type="entry name" value="HATPase_dom"/>
</dbReference>
<dbReference type="EC" id="2.7.13.3" evidence="2"/>
<dbReference type="AlphaFoldDB" id="A0A078ATE2"/>
<evidence type="ECO:0000256" key="5">
    <source>
        <dbReference type="ARBA" id="ARBA00022777"/>
    </source>
</evidence>
<organism evidence="8 9">
    <name type="scientific">Stylonychia lemnae</name>
    <name type="common">Ciliate</name>
    <dbReference type="NCBI Taxonomy" id="5949"/>
    <lineage>
        <taxon>Eukaryota</taxon>
        <taxon>Sar</taxon>
        <taxon>Alveolata</taxon>
        <taxon>Ciliophora</taxon>
        <taxon>Intramacronucleata</taxon>
        <taxon>Spirotrichea</taxon>
        <taxon>Stichotrichia</taxon>
        <taxon>Sporadotrichida</taxon>
        <taxon>Oxytrichidae</taxon>
        <taxon>Stylonychinae</taxon>
        <taxon>Stylonychia</taxon>
    </lineage>
</organism>
<evidence type="ECO:0000259" key="7">
    <source>
        <dbReference type="PROSITE" id="PS50109"/>
    </source>
</evidence>
<dbReference type="PROSITE" id="PS50109">
    <property type="entry name" value="HIS_KIN"/>
    <property type="match status" value="1"/>
</dbReference>
<evidence type="ECO:0000313" key="8">
    <source>
        <dbReference type="EMBL" id="CDW85484.1"/>
    </source>
</evidence>
<protein>
    <recommendedName>
        <fullName evidence="2">histidine kinase</fullName>
        <ecNumber evidence="2">2.7.13.3</ecNumber>
    </recommendedName>
</protein>
<dbReference type="SUPFAM" id="SSF47384">
    <property type="entry name" value="Homodimeric domain of signal transducing histidine kinase"/>
    <property type="match status" value="1"/>
</dbReference>
<keyword evidence="3" id="KW-0597">Phosphoprotein</keyword>
<reference evidence="8 9" key="1">
    <citation type="submission" date="2014-06" db="EMBL/GenBank/DDBJ databases">
        <authorList>
            <person name="Swart Estienne"/>
        </authorList>
    </citation>
    <scope>NUCLEOTIDE SEQUENCE [LARGE SCALE GENOMIC DNA]</scope>
    <source>
        <strain evidence="8 9">130c</strain>
    </source>
</reference>
<keyword evidence="9" id="KW-1185">Reference proteome</keyword>
<dbReference type="InterPro" id="IPR036097">
    <property type="entry name" value="HisK_dim/P_sf"/>
</dbReference>
<proteinExistence type="predicted"/>
<dbReference type="InParanoid" id="A0A078ATE2"/>
<dbReference type="Pfam" id="PF00512">
    <property type="entry name" value="HisKA"/>
    <property type="match status" value="1"/>
</dbReference>